<comment type="function">
    <text evidence="7">Cytochromes P450 are a group of heme-thiolate monooxygenases. They oxidize a variety of structurally unrelated compounds, including steroids, fatty acids, and xenobiotics.</text>
</comment>
<dbReference type="OrthoDB" id="9801155at2"/>
<name>A0A059FZG8_9PROT</name>
<keyword evidence="4 8" id="KW-0560">Oxidoreductase</keyword>
<dbReference type="PANTHER" id="PTHR46696">
    <property type="entry name" value="P450, PUTATIVE (EUROFUNG)-RELATED"/>
    <property type="match status" value="1"/>
</dbReference>
<gene>
    <name evidence="9" type="ORF">HHI_00550</name>
</gene>
<evidence type="ECO:0000256" key="1">
    <source>
        <dbReference type="ARBA" id="ARBA00010617"/>
    </source>
</evidence>
<dbReference type="PROSITE" id="PS00086">
    <property type="entry name" value="CYTOCHROME_P450"/>
    <property type="match status" value="1"/>
</dbReference>
<evidence type="ECO:0000256" key="4">
    <source>
        <dbReference type="ARBA" id="ARBA00023002"/>
    </source>
</evidence>
<accession>A0A059FZG8</accession>
<dbReference type="GO" id="GO:0020037">
    <property type="term" value="F:heme binding"/>
    <property type="evidence" value="ECO:0007669"/>
    <property type="project" value="InterPro"/>
</dbReference>
<dbReference type="Gene3D" id="1.10.630.10">
    <property type="entry name" value="Cytochrome P450"/>
    <property type="match status" value="1"/>
</dbReference>
<evidence type="ECO:0000256" key="8">
    <source>
        <dbReference type="RuleBase" id="RU000461"/>
    </source>
</evidence>
<dbReference type="EMBL" id="ARYI01000001">
    <property type="protein sequence ID" value="KCZ96123.1"/>
    <property type="molecule type" value="Genomic_DNA"/>
</dbReference>
<keyword evidence="2 8" id="KW-0349">Heme</keyword>
<evidence type="ECO:0000256" key="3">
    <source>
        <dbReference type="ARBA" id="ARBA00022723"/>
    </source>
</evidence>
<dbReference type="Pfam" id="PF00067">
    <property type="entry name" value="p450"/>
    <property type="match status" value="1"/>
</dbReference>
<evidence type="ECO:0000256" key="7">
    <source>
        <dbReference type="ARBA" id="ARBA00043906"/>
    </source>
</evidence>
<dbReference type="SUPFAM" id="SSF48264">
    <property type="entry name" value="Cytochrome P450"/>
    <property type="match status" value="1"/>
</dbReference>
<dbReference type="InterPro" id="IPR017972">
    <property type="entry name" value="Cyt_P450_CS"/>
</dbReference>
<dbReference type="Proteomes" id="UP000025061">
    <property type="component" value="Unassembled WGS sequence"/>
</dbReference>
<dbReference type="AlphaFoldDB" id="A0A059FZG8"/>
<evidence type="ECO:0000256" key="5">
    <source>
        <dbReference type="ARBA" id="ARBA00023004"/>
    </source>
</evidence>
<dbReference type="InterPro" id="IPR001128">
    <property type="entry name" value="Cyt_P450"/>
</dbReference>
<evidence type="ECO:0000313" key="10">
    <source>
        <dbReference type="Proteomes" id="UP000025061"/>
    </source>
</evidence>
<dbReference type="PRINTS" id="PR00359">
    <property type="entry name" value="BP450"/>
</dbReference>
<dbReference type="GO" id="GO:0004497">
    <property type="term" value="F:monooxygenase activity"/>
    <property type="evidence" value="ECO:0007669"/>
    <property type="project" value="UniProtKB-KW"/>
</dbReference>
<comment type="caution">
    <text evidence="9">The sequence shown here is derived from an EMBL/GenBank/DDBJ whole genome shotgun (WGS) entry which is preliminary data.</text>
</comment>
<keyword evidence="5 8" id="KW-0408">Iron</keyword>
<dbReference type="GO" id="GO:0016705">
    <property type="term" value="F:oxidoreductase activity, acting on paired donors, with incorporation or reduction of molecular oxygen"/>
    <property type="evidence" value="ECO:0007669"/>
    <property type="project" value="InterPro"/>
</dbReference>
<protein>
    <submittedName>
        <fullName evidence="9">Cytochrome P450 family protein</fullName>
    </submittedName>
</protein>
<dbReference type="FunFam" id="1.10.630.10:FF:000018">
    <property type="entry name" value="Cytochrome P450 monooxygenase"/>
    <property type="match status" value="1"/>
</dbReference>
<reference evidence="9 10" key="1">
    <citation type="submission" date="2013-04" db="EMBL/GenBank/DDBJ databases">
        <title>Hyphomonas hirschiana VP5 Genome Sequencing.</title>
        <authorList>
            <person name="Lai Q."/>
            <person name="Shao Z."/>
        </authorList>
    </citation>
    <scope>NUCLEOTIDE SEQUENCE [LARGE SCALE GENOMIC DNA]</scope>
    <source>
        <strain evidence="9 10">VP5</strain>
    </source>
</reference>
<dbReference type="PATRIC" id="fig|1280951.3.peg.111"/>
<dbReference type="PANTHER" id="PTHR46696:SF1">
    <property type="entry name" value="CYTOCHROME P450 YJIB-RELATED"/>
    <property type="match status" value="1"/>
</dbReference>
<dbReference type="InterPro" id="IPR002397">
    <property type="entry name" value="Cyt_P450_B"/>
</dbReference>
<keyword evidence="6 8" id="KW-0503">Monooxygenase</keyword>
<keyword evidence="10" id="KW-1185">Reference proteome</keyword>
<sequence>MSDSAVLAVPPDTKKDPARRMSEAAAATCDQIVTPAVYADPPTLDAAFKRLRAEDPLAWCEPEGFRPFWAVTKHADIMDVSRQNQLFTNGQREMLSYHEAEKGVYAKFGQPHLLKTLVQLDDPSHYKLRHLTQEWFMPQNVKKRDDAVRSIAKQYVDRMEDLGGECDFQRDIALYYPLRVIMQILGVPESDEPMMLKLTQEIFGAQDEDLMRDKSLAEERDVEKGLASIQATLAEFFMYFTNITADRRANPKDDVSTVIANGMIDGEPIGQLEAMSYYIITAAAGHDTTSASTGGGVLAMLQSPSELKKMMDDPKGMSRTAVDEAIRWTTPVKHFMRTAQDDYTLRGKNILKGESLLLCYPSGNRDEEVFDDPYSFKADRSPNKLISFGYGGHMCLGMHLARLEMQAIYEELFSRVKSIELAGEPSFIKANFVGGPKSIPVRYRF</sequence>
<evidence type="ECO:0000256" key="2">
    <source>
        <dbReference type="ARBA" id="ARBA00022617"/>
    </source>
</evidence>
<evidence type="ECO:0000313" key="9">
    <source>
        <dbReference type="EMBL" id="KCZ96123.1"/>
    </source>
</evidence>
<comment type="similarity">
    <text evidence="1 8">Belongs to the cytochrome P450 family.</text>
</comment>
<dbReference type="RefSeq" id="WP_011645966.1">
    <property type="nucleotide sequence ID" value="NZ_ARYI01000001.1"/>
</dbReference>
<dbReference type="GO" id="GO:0005506">
    <property type="term" value="F:iron ion binding"/>
    <property type="evidence" value="ECO:0007669"/>
    <property type="project" value="InterPro"/>
</dbReference>
<organism evidence="9 10">
    <name type="scientific">Hyphomonas hirschiana VP5</name>
    <dbReference type="NCBI Taxonomy" id="1280951"/>
    <lineage>
        <taxon>Bacteria</taxon>
        <taxon>Pseudomonadati</taxon>
        <taxon>Pseudomonadota</taxon>
        <taxon>Alphaproteobacteria</taxon>
        <taxon>Hyphomonadales</taxon>
        <taxon>Hyphomonadaceae</taxon>
        <taxon>Hyphomonas</taxon>
    </lineage>
</organism>
<dbReference type="InterPro" id="IPR036396">
    <property type="entry name" value="Cyt_P450_sf"/>
</dbReference>
<evidence type="ECO:0000256" key="6">
    <source>
        <dbReference type="ARBA" id="ARBA00023033"/>
    </source>
</evidence>
<dbReference type="CDD" id="cd11033">
    <property type="entry name" value="CYP142-like"/>
    <property type="match status" value="1"/>
</dbReference>
<proteinExistence type="inferred from homology"/>
<keyword evidence="3 8" id="KW-0479">Metal-binding</keyword>